<dbReference type="EMBL" id="CP071091">
    <property type="protein sequence ID" value="QSQ12613.1"/>
    <property type="molecule type" value="Genomic_DNA"/>
</dbReference>
<keyword evidence="3" id="KW-1185">Reference proteome</keyword>
<reference evidence="2 3" key="1">
    <citation type="submission" date="2021-02" db="EMBL/GenBank/DDBJ databases">
        <title>De Novo genome assembly of isolated myxobacteria.</title>
        <authorList>
            <person name="Stevens D.C."/>
        </authorList>
    </citation>
    <scope>NUCLEOTIDE SEQUENCE [LARGE SCALE GENOMIC DNA]</scope>
    <source>
        <strain evidence="2 3">SCHIC003</strain>
    </source>
</reference>
<feature type="compositionally biased region" description="Basic and acidic residues" evidence="1">
    <location>
        <begin position="40"/>
        <end position="51"/>
    </location>
</feature>
<dbReference type="RefSeq" id="WP_206714335.1">
    <property type="nucleotide sequence ID" value="NZ_CP071091.1"/>
</dbReference>
<feature type="region of interest" description="Disordered" evidence="1">
    <location>
        <begin position="1"/>
        <end position="67"/>
    </location>
</feature>
<proteinExistence type="predicted"/>
<evidence type="ECO:0008006" key="4">
    <source>
        <dbReference type="Google" id="ProtNLM"/>
    </source>
</evidence>
<evidence type="ECO:0000313" key="3">
    <source>
        <dbReference type="Proteomes" id="UP000663090"/>
    </source>
</evidence>
<protein>
    <recommendedName>
        <fullName evidence="4">DUF4157 domain-containing protein</fullName>
    </recommendedName>
</protein>
<name>A0ABX7N2A2_9BACT</name>
<organism evidence="2 3">
    <name type="scientific">Myxococcus landrumensis</name>
    <dbReference type="NCBI Taxonomy" id="2813577"/>
    <lineage>
        <taxon>Bacteria</taxon>
        <taxon>Pseudomonadati</taxon>
        <taxon>Myxococcota</taxon>
        <taxon>Myxococcia</taxon>
        <taxon>Myxococcales</taxon>
        <taxon>Cystobacterineae</taxon>
        <taxon>Myxococcaceae</taxon>
        <taxon>Myxococcus</taxon>
    </lineage>
</organism>
<dbReference type="Proteomes" id="UP000663090">
    <property type="component" value="Chromosome"/>
</dbReference>
<sequence>MGLSALTKSSNVNHTRPPVERKKTEPSTGNASPASPYFRDGFERSKAESTEKAQGAGRLPPGNPLVRLKKAENKAWAAYDKLKAHPPQRQDFAKGWEYLDAKAAHTSQLAKLESKASEASVNRLKAEVGKTATGRALLKDLEKQGVKIRVDDDANYPEIDGITSRALTTGDKKSIHIRRSAANASDSPEVLVHEAVHAALGADLSKAQNGDAGPLRAHLKQLGLNPDDADRIKKETGSWGKTQVPGTNEHVLTAVLTDRYRKELAHQPPLGGAKQDELVRRTAQRELALSLLRNLNSSKPSVTPAQALAVWKSLPQYVTPPKSTSDAGIRAFFEEYAKESYVDSSTF</sequence>
<gene>
    <name evidence="2" type="ORF">JY572_30250</name>
</gene>
<feature type="compositionally biased region" description="Polar residues" evidence="1">
    <location>
        <begin position="1"/>
        <end position="14"/>
    </location>
</feature>
<evidence type="ECO:0000313" key="2">
    <source>
        <dbReference type="EMBL" id="QSQ12613.1"/>
    </source>
</evidence>
<evidence type="ECO:0000256" key="1">
    <source>
        <dbReference type="SAM" id="MobiDB-lite"/>
    </source>
</evidence>
<accession>A0ABX7N2A2</accession>